<dbReference type="Gene3D" id="1.10.260.40">
    <property type="entry name" value="lambda repressor-like DNA-binding domains"/>
    <property type="match status" value="1"/>
</dbReference>
<accession>A0A7G7VI73</accession>
<gene>
    <name evidence="2" type="ORF">H1B31_08010</name>
</gene>
<dbReference type="SUPFAM" id="SSF47413">
    <property type="entry name" value="lambda repressor-like DNA-binding domains"/>
    <property type="match status" value="1"/>
</dbReference>
<dbReference type="RefSeq" id="WP_185979929.1">
    <property type="nucleotide sequence ID" value="NZ_CP060204.1"/>
</dbReference>
<dbReference type="KEGG" id="stim:H1B31_08010"/>
<dbReference type="InterPro" id="IPR010982">
    <property type="entry name" value="Lambda_DNA-bd_dom_sf"/>
</dbReference>
<dbReference type="EMBL" id="CP060204">
    <property type="protein sequence ID" value="QNH53816.1"/>
    <property type="molecule type" value="Genomic_DNA"/>
</dbReference>
<feature type="domain" description="HTH cro/C1-type" evidence="1">
    <location>
        <begin position="20"/>
        <end position="75"/>
    </location>
</feature>
<name>A0A7G7VI73_9FIRM</name>
<organism evidence="2 3">
    <name type="scientific">Selenomonas timonae</name>
    <dbReference type="NCBI Taxonomy" id="2754044"/>
    <lineage>
        <taxon>Bacteria</taxon>
        <taxon>Bacillati</taxon>
        <taxon>Bacillota</taxon>
        <taxon>Negativicutes</taxon>
        <taxon>Selenomonadales</taxon>
        <taxon>Selenomonadaceae</taxon>
        <taxon>Selenomonas</taxon>
    </lineage>
</organism>
<dbReference type="AlphaFoldDB" id="A0A7G7VI73"/>
<dbReference type="InterPro" id="IPR001387">
    <property type="entry name" value="Cro/C1-type_HTH"/>
</dbReference>
<dbReference type="CDD" id="cd00093">
    <property type="entry name" value="HTH_XRE"/>
    <property type="match status" value="1"/>
</dbReference>
<dbReference type="PROSITE" id="PS50943">
    <property type="entry name" value="HTH_CROC1"/>
    <property type="match status" value="1"/>
</dbReference>
<evidence type="ECO:0000313" key="2">
    <source>
        <dbReference type="EMBL" id="QNH53816.1"/>
    </source>
</evidence>
<proteinExistence type="predicted"/>
<sequence length="274" mass="31275">MKEVTKMPTDFDRTLFFDNISYLIKKYDLKIGEIENSAGVSTGYISRASKDEKSKPGVEFVMKIAELLQINVDTLLRADLTNATPTEKYLMSFLGKLNSDTVADSLNWIREPKVELNRIQADEYGDTGHPLFKLRTYDAPNDYDGSIEEVTQVVFASHNFDYQTGIHKDCYSLRMKNGTLLHLMNIFKVYSSISDPDTFAIEIWMTPPKAEAQFLCDNKGEVTISSLIDGLYTTVSENMRHPKIDKNLQYVIDAFMQNDLEDDPPVFDEDDIPF</sequence>
<protein>
    <submittedName>
        <fullName evidence="2">Helix-turn-helix transcriptional regulator</fullName>
    </submittedName>
</protein>
<evidence type="ECO:0000259" key="1">
    <source>
        <dbReference type="PROSITE" id="PS50943"/>
    </source>
</evidence>
<evidence type="ECO:0000313" key="3">
    <source>
        <dbReference type="Proteomes" id="UP000515480"/>
    </source>
</evidence>
<keyword evidence="3" id="KW-1185">Reference proteome</keyword>
<dbReference type="Proteomes" id="UP000515480">
    <property type="component" value="Chromosome"/>
</dbReference>
<dbReference type="GO" id="GO:0003677">
    <property type="term" value="F:DNA binding"/>
    <property type="evidence" value="ECO:0007669"/>
    <property type="project" value="InterPro"/>
</dbReference>
<reference evidence="2 3" key="1">
    <citation type="submission" date="2020-07" db="EMBL/GenBank/DDBJ databases">
        <title>Complete genome and description of Selenomonas timonensis sp. nov., a new bacterium isolated from a gingivitis subject.</title>
        <authorList>
            <person name="Antezack A."/>
        </authorList>
    </citation>
    <scope>NUCLEOTIDE SEQUENCE [LARGE SCALE GENOMIC DNA]</scope>
    <source>
        <strain evidence="2 3">Marseille-Q3039</strain>
    </source>
</reference>